<evidence type="ECO:0000313" key="2">
    <source>
        <dbReference type="Proteomes" id="UP000053647"/>
    </source>
</evidence>
<dbReference type="PANTHER" id="PTHR36091:SF2">
    <property type="entry name" value="AMINOGLYCOSIDE PHOSPHOTRANSFERASE DOMAIN-CONTAINING PROTEIN"/>
    <property type="match status" value="1"/>
</dbReference>
<dbReference type="InterPro" id="IPR051035">
    <property type="entry name" value="Mito_inheritance_9"/>
</dbReference>
<dbReference type="Proteomes" id="UP000053647">
    <property type="component" value="Unassembled WGS sequence"/>
</dbReference>
<accession>A0A0C9TQS9</accession>
<dbReference type="SUPFAM" id="SSF56112">
    <property type="entry name" value="Protein kinase-like (PK-like)"/>
    <property type="match status" value="1"/>
</dbReference>
<reference evidence="1 2" key="1">
    <citation type="submission" date="2014-06" db="EMBL/GenBank/DDBJ databases">
        <authorList>
            <consortium name="DOE Joint Genome Institute"/>
            <person name="Kuo A."/>
            <person name="Kohler A."/>
            <person name="Nagy L.G."/>
            <person name="Floudas D."/>
            <person name="Copeland A."/>
            <person name="Barry K.W."/>
            <person name="Cichocki N."/>
            <person name="Veneault-Fourrey C."/>
            <person name="LaButti K."/>
            <person name="Lindquist E.A."/>
            <person name="Lipzen A."/>
            <person name="Lundell T."/>
            <person name="Morin E."/>
            <person name="Murat C."/>
            <person name="Sun H."/>
            <person name="Tunlid A."/>
            <person name="Henrissat B."/>
            <person name="Grigoriev I.V."/>
            <person name="Hibbett D.S."/>
            <person name="Martin F."/>
            <person name="Nordberg H.P."/>
            <person name="Cantor M.N."/>
            <person name="Hua S.X."/>
        </authorList>
    </citation>
    <scope>NUCLEOTIDE SEQUENCE [LARGE SCALE GENOMIC DNA]</scope>
    <source>
        <strain evidence="1 2">ATCC 200175</strain>
    </source>
</reference>
<evidence type="ECO:0000313" key="1">
    <source>
        <dbReference type="EMBL" id="KIJ09531.1"/>
    </source>
</evidence>
<evidence type="ECO:0008006" key="3">
    <source>
        <dbReference type="Google" id="ProtNLM"/>
    </source>
</evidence>
<sequence>MSFATQSADVSSTSMGYVSLQRSPDIWFDLEEEDIISVLYQLAKLESKMMSIPFPAGGSVYYTKDLEVVGRPGILLEDERFCVGPDTRLPLWYGRRSQLDVDRGPYESAEAALVRGADKELAYLEKFGRPLLPFQRMRREGYQYQKQLPSDHIENLGRYLLIASSLIPRNPALGHFRIRHPDLQPGNIIVSRSLDSNLDVISLIDWQHTSVLPLFLLAGIPQWLQNYDDPISQSMTRPPLPENLDDREKELYRRRLIHYHYVKNTEEYNLLHYATLTDPVGMLRRRLFCYASDPWEGETLPLKVALIQATKNWKALTREGLPCPIAFDPKDARETMKLDAEQREADEFLEAFQDMIGLGPEGWVPVERYEEAMALSKKLKEAGLAAAESEEERAQISAHWLLDDIDEEEYM</sequence>
<dbReference type="OrthoDB" id="2831558at2759"/>
<keyword evidence="2" id="KW-1185">Reference proteome</keyword>
<proteinExistence type="predicted"/>
<dbReference type="HOGENOM" id="CLU_019189_9_0_1"/>
<dbReference type="PANTHER" id="PTHR36091">
    <property type="entry name" value="ALTERED INHERITANCE OF MITOCHONDRIA PROTEIN 9, MITOCHONDRIAL"/>
    <property type="match status" value="1"/>
</dbReference>
<dbReference type="EMBL" id="KN819454">
    <property type="protein sequence ID" value="KIJ09531.1"/>
    <property type="molecule type" value="Genomic_DNA"/>
</dbReference>
<dbReference type="InterPro" id="IPR011009">
    <property type="entry name" value="Kinase-like_dom_sf"/>
</dbReference>
<organism evidence="1 2">
    <name type="scientific">Paxillus involutus ATCC 200175</name>
    <dbReference type="NCBI Taxonomy" id="664439"/>
    <lineage>
        <taxon>Eukaryota</taxon>
        <taxon>Fungi</taxon>
        <taxon>Dikarya</taxon>
        <taxon>Basidiomycota</taxon>
        <taxon>Agaricomycotina</taxon>
        <taxon>Agaricomycetes</taxon>
        <taxon>Agaricomycetidae</taxon>
        <taxon>Boletales</taxon>
        <taxon>Paxilineae</taxon>
        <taxon>Paxillaceae</taxon>
        <taxon>Paxillus</taxon>
    </lineage>
</organism>
<name>A0A0C9TQS9_PAXIN</name>
<protein>
    <recommendedName>
        <fullName evidence="3">Aminoglycoside phosphotransferase domain-containing protein</fullName>
    </recommendedName>
</protein>
<dbReference type="AlphaFoldDB" id="A0A0C9TQS9"/>
<reference evidence="2" key="2">
    <citation type="submission" date="2015-01" db="EMBL/GenBank/DDBJ databases">
        <title>Evolutionary Origins and Diversification of the Mycorrhizal Mutualists.</title>
        <authorList>
            <consortium name="DOE Joint Genome Institute"/>
            <consortium name="Mycorrhizal Genomics Consortium"/>
            <person name="Kohler A."/>
            <person name="Kuo A."/>
            <person name="Nagy L.G."/>
            <person name="Floudas D."/>
            <person name="Copeland A."/>
            <person name="Barry K.W."/>
            <person name="Cichocki N."/>
            <person name="Veneault-Fourrey C."/>
            <person name="LaButti K."/>
            <person name="Lindquist E.A."/>
            <person name="Lipzen A."/>
            <person name="Lundell T."/>
            <person name="Morin E."/>
            <person name="Murat C."/>
            <person name="Riley R."/>
            <person name="Ohm R."/>
            <person name="Sun H."/>
            <person name="Tunlid A."/>
            <person name="Henrissat B."/>
            <person name="Grigoriev I.V."/>
            <person name="Hibbett D.S."/>
            <person name="Martin F."/>
        </authorList>
    </citation>
    <scope>NUCLEOTIDE SEQUENCE [LARGE SCALE GENOMIC DNA]</scope>
    <source>
        <strain evidence="2">ATCC 200175</strain>
    </source>
</reference>
<gene>
    <name evidence="1" type="ORF">PAXINDRAFT_177534</name>
</gene>
<dbReference type="GO" id="GO:0005739">
    <property type="term" value="C:mitochondrion"/>
    <property type="evidence" value="ECO:0007669"/>
    <property type="project" value="TreeGrafter"/>
</dbReference>